<dbReference type="NCBIfam" id="TIGR04056">
    <property type="entry name" value="OMP_RagA_SusC"/>
    <property type="match status" value="1"/>
</dbReference>
<comment type="subcellular location">
    <subcellularLocation>
        <location evidence="1 7">Cell outer membrane</location>
        <topology evidence="1 7">Multi-pass membrane protein</topology>
    </subcellularLocation>
</comment>
<evidence type="ECO:0000256" key="4">
    <source>
        <dbReference type="ARBA" id="ARBA00022692"/>
    </source>
</evidence>
<dbReference type="AlphaFoldDB" id="A0A3D2SFJ3"/>
<dbReference type="SUPFAM" id="SSF49464">
    <property type="entry name" value="Carboxypeptidase regulatory domain-like"/>
    <property type="match status" value="1"/>
</dbReference>
<dbReference type="InterPro" id="IPR037066">
    <property type="entry name" value="Plug_dom_sf"/>
</dbReference>
<dbReference type="GO" id="GO:0009279">
    <property type="term" value="C:cell outer membrane"/>
    <property type="evidence" value="ECO:0007669"/>
    <property type="project" value="UniProtKB-SubCell"/>
</dbReference>
<evidence type="ECO:0000256" key="2">
    <source>
        <dbReference type="ARBA" id="ARBA00022448"/>
    </source>
</evidence>
<dbReference type="InterPro" id="IPR039426">
    <property type="entry name" value="TonB-dep_rcpt-like"/>
</dbReference>
<evidence type="ECO:0000256" key="3">
    <source>
        <dbReference type="ARBA" id="ARBA00022452"/>
    </source>
</evidence>
<accession>A0A3D2SFJ3</accession>
<keyword evidence="3 7" id="KW-1134">Transmembrane beta strand</keyword>
<dbReference type="Gene3D" id="2.40.170.20">
    <property type="entry name" value="TonB-dependent receptor, beta-barrel domain"/>
    <property type="match status" value="1"/>
</dbReference>
<keyword evidence="6 7" id="KW-0998">Cell outer membrane</keyword>
<proteinExistence type="inferred from homology"/>
<dbReference type="PROSITE" id="PS52016">
    <property type="entry name" value="TONB_DEPENDENT_REC_3"/>
    <property type="match status" value="1"/>
</dbReference>
<dbReference type="Pfam" id="PF13715">
    <property type="entry name" value="CarbopepD_reg_2"/>
    <property type="match status" value="1"/>
</dbReference>
<protein>
    <submittedName>
        <fullName evidence="9">SusC/RagA family TonB-linked outer membrane protein</fullName>
    </submittedName>
</protein>
<evidence type="ECO:0000313" key="10">
    <source>
        <dbReference type="Proteomes" id="UP000263098"/>
    </source>
</evidence>
<dbReference type="InterPro" id="IPR012910">
    <property type="entry name" value="Plug_dom"/>
</dbReference>
<keyword evidence="4 7" id="KW-0812">Transmembrane</keyword>
<keyword evidence="2 7" id="KW-0813">Transport</keyword>
<comment type="caution">
    <text evidence="9">The sequence shown here is derived from an EMBL/GenBank/DDBJ whole genome shotgun (WGS) entry which is preliminary data.</text>
</comment>
<dbReference type="SUPFAM" id="SSF56935">
    <property type="entry name" value="Porins"/>
    <property type="match status" value="1"/>
</dbReference>
<dbReference type="EMBL" id="DPVG01000213">
    <property type="protein sequence ID" value="HCK24280.1"/>
    <property type="molecule type" value="Genomic_DNA"/>
</dbReference>
<dbReference type="InterPro" id="IPR023996">
    <property type="entry name" value="TonB-dep_OMP_SusC/RagA"/>
</dbReference>
<evidence type="ECO:0000259" key="8">
    <source>
        <dbReference type="Pfam" id="PF07715"/>
    </source>
</evidence>
<dbReference type="InterPro" id="IPR036942">
    <property type="entry name" value="Beta-barrel_TonB_sf"/>
</dbReference>
<feature type="domain" description="TonB-dependent receptor plug" evidence="8">
    <location>
        <begin position="133"/>
        <end position="234"/>
    </location>
</feature>
<gene>
    <name evidence="9" type="ORF">DHW31_05745</name>
</gene>
<dbReference type="InterPro" id="IPR023997">
    <property type="entry name" value="TonB-dep_OMP_SusC/RagA_CS"/>
</dbReference>
<reference evidence="9 10" key="1">
    <citation type="journal article" date="2018" name="Nat. Biotechnol.">
        <title>A standardized bacterial taxonomy based on genome phylogeny substantially revises the tree of life.</title>
        <authorList>
            <person name="Parks D.H."/>
            <person name="Chuvochina M."/>
            <person name="Waite D.W."/>
            <person name="Rinke C."/>
            <person name="Skarshewski A."/>
            <person name="Chaumeil P.A."/>
            <person name="Hugenholtz P."/>
        </authorList>
    </citation>
    <scope>NUCLEOTIDE SEQUENCE [LARGE SCALE GENOMIC DNA]</scope>
    <source>
        <strain evidence="9">UBA9667</strain>
    </source>
</reference>
<evidence type="ECO:0000256" key="1">
    <source>
        <dbReference type="ARBA" id="ARBA00004571"/>
    </source>
</evidence>
<organism evidence="9 10">
    <name type="scientific">Bacteroides graminisolvens</name>
    <dbReference type="NCBI Taxonomy" id="477666"/>
    <lineage>
        <taxon>Bacteria</taxon>
        <taxon>Pseudomonadati</taxon>
        <taxon>Bacteroidota</taxon>
        <taxon>Bacteroidia</taxon>
        <taxon>Bacteroidales</taxon>
        <taxon>Bacteroidaceae</taxon>
        <taxon>Bacteroides</taxon>
    </lineage>
</organism>
<dbReference type="NCBIfam" id="TIGR04057">
    <property type="entry name" value="SusC_RagA_signa"/>
    <property type="match status" value="1"/>
</dbReference>
<evidence type="ECO:0000313" key="9">
    <source>
        <dbReference type="EMBL" id="HCK24280.1"/>
    </source>
</evidence>
<comment type="similarity">
    <text evidence="7">Belongs to the TonB-dependent receptor family.</text>
</comment>
<evidence type="ECO:0000256" key="6">
    <source>
        <dbReference type="ARBA" id="ARBA00023237"/>
    </source>
</evidence>
<keyword evidence="5 7" id="KW-0472">Membrane</keyword>
<dbReference type="Gene3D" id="2.170.130.10">
    <property type="entry name" value="TonB-dependent receptor, plug domain"/>
    <property type="match status" value="1"/>
</dbReference>
<dbReference type="InterPro" id="IPR008969">
    <property type="entry name" value="CarboxyPept-like_regulatory"/>
</dbReference>
<evidence type="ECO:0000256" key="5">
    <source>
        <dbReference type="ARBA" id="ARBA00023136"/>
    </source>
</evidence>
<evidence type="ECO:0000256" key="7">
    <source>
        <dbReference type="PROSITE-ProRule" id="PRU01360"/>
    </source>
</evidence>
<dbReference type="FunFam" id="2.60.40.1120:FF:000003">
    <property type="entry name" value="Outer membrane protein Omp121"/>
    <property type="match status" value="1"/>
</dbReference>
<name>A0A3D2SFJ3_9BACE</name>
<dbReference type="Proteomes" id="UP000263098">
    <property type="component" value="Unassembled WGS sequence"/>
</dbReference>
<sequence>MRKPFYEKCVSVHLFSILLALLLILPATNSLRANPNQDRSLSGMVTSASDGEPLIGVSVIVKGTTNGTVTDFDGKYSLKVNQGQTLIFSYIGYVSQEIKYAGQTTINIVLKEDTELLDEVVVIGYGVQKKKLVTGATVQVKGDNLQKMNTTNALQALQGQTPGVSIASTSGQPGAEMKVTVRGLGTVGKSGPLYIIDGVEGDITAVSPSDIESIDVLKDAASAAIYGAQSANGVVLVTTKSGKEGKAQVTFDAYYGIQNVARKADMLNAREYMSIMNEQALNSGSSAYDFSKTARPGIYNADGTVIDTDWIDQMFKDNAKTQSYSLGINGGSATSNYSISLGYLSQEGIVGGEDVSNYERYNFRINTEHKLYKDVLKVGQHASFVYVKNTGIGVGNQYNNTLRGAFSTSPLSPVYSDNNKYDSPYNDTTNSDWFNVDSNPYGVMMTNSNNLSDNQKWIADVYAEFQPIKNLKIRSVFGLNYYASEYRSYTPLYRFSVYSYNEAHTAVSQNMSKGHTMTWTNTAGYDFNINDHAISTMIGMEAVRFQGTYLSAGNWDLKSVFNDWQHAYIDNTENTDSDGKTLSGKPEDNYRRVSYFGRVGYNYKEKYLFNATLRADASSKFAKGNRWGYFPSVSAGWLVSGEDFMRPVANVMDYLKVRASWGQVGNQNIDNFQYAAPIKTSTTNYIFGNQGLGADYNQWGAYPSRLANANVKWETSEQVNIGFDARFFSKLNANFDFYVKTTKDWLVKAPILGTAGTGAPFINGGDVKNTGVELALTWNDRIGKLNYNIGINGAYNKNKVGAIPNADGIIHGLTNMLYDNSEEFYRAENGHAIGYFWGYETAGLFQNTQEIADWKAAKNGILQTNVRPGDVRYVDQDHNGVIDENDKVDLGNGMPDFTFGFNLGFDYKGFDFSVNANGMAGNKIVQSYRNHGGNSKSNYTSAILARWTGEGTSNHIPRVTETNINWQFSDLYVHDGDFLRISNITLGYDFSKLINWKYISQLRIYAQVQNAFTFTKYDGMDPEIGYGTEDNGWVSGIDLGYYPRPRTFLVGANIKF</sequence>
<dbReference type="Pfam" id="PF07715">
    <property type="entry name" value="Plug"/>
    <property type="match status" value="1"/>
</dbReference>
<dbReference type="Gene3D" id="2.60.40.1120">
    <property type="entry name" value="Carboxypeptidase-like, regulatory domain"/>
    <property type="match status" value="1"/>
</dbReference>